<gene>
    <name evidence="2" type="ORF">SAMN05444411_1344</name>
</gene>
<evidence type="ECO:0000256" key="1">
    <source>
        <dbReference type="SAM" id="Phobius"/>
    </source>
</evidence>
<dbReference type="STRING" id="762486.SAMN05444411_1344"/>
<accession>A0A1H3HF67</accession>
<name>A0A1H3HF67_9FLAO</name>
<dbReference type="EMBL" id="FNNJ01000034">
    <property type="protein sequence ID" value="SDY13424.1"/>
    <property type="molecule type" value="Genomic_DNA"/>
</dbReference>
<dbReference type="AlphaFoldDB" id="A0A1H3HF67"/>
<evidence type="ECO:0000313" key="2">
    <source>
        <dbReference type="EMBL" id="SDY13424.1"/>
    </source>
</evidence>
<feature type="transmembrane region" description="Helical" evidence="1">
    <location>
        <begin position="12"/>
        <end position="30"/>
    </location>
</feature>
<organism evidence="2 3">
    <name type="scientific">Lutibacter oricola</name>
    <dbReference type="NCBI Taxonomy" id="762486"/>
    <lineage>
        <taxon>Bacteria</taxon>
        <taxon>Pseudomonadati</taxon>
        <taxon>Bacteroidota</taxon>
        <taxon>Flavobacteriia</taxon>
        <taxon>Flavobacteriales</taxon>
        <taxon>Flavobacteriaceae</taxon>
        <taxon>Lutibacter</taxon>
    </lineage>
</organism>
<keyword evidence="1" id="KW-1133">Transmembrane helix</keyword>
<protein>
    <submittedName>
        <fullName evidence="2">Uncharacterized protein</fullName>
    </submittedName>
</protein>
<keyword evidence="1" id="KW-0812">Transmembrane</keyword>
<reference evidence="3" key="1">
    <citation type="submission" date="2016-10" db="EMBL/GenBank/DDBJ databases">
        <authorList>
            <person name="Varghese N."/>
            <person name="Submissions S."/>
        </authorList>
    </citation>
    <scope>NUCLEOTIDE SEQUENCE [LARGE SCALE GENOMIC DNA]</scope>
    <source>
        <strain evidence="3">DSM 24956</strain>
    </source>
</reference>
<keyword evidence="3" id="KW-1185">Reference proteome</keyword>
<evidence type="ECO:0000313" key="3">
    <source>
        <dbReference type="Proteomes" id="UP000199595"/>
    </source>
</evidence>
<dbReference type="Proteomes" id="UP000199595">
    <property type="component" value="Unassembled WGS sequence"/>
</dbReference>
<proteinExistence type="predicted"/>
<keyword evidence="1" id="KW-0472">Membrane</keyword>
<sequence>MIIWNAYEGESFRHYISSILLIIAMIITIFDKKNKLKKINKNEKDL</sequence>